<sequence length="105" mass="12057">MQSDNDIILIDQPEDDLDNKIIYDEVITAIAKKKQDIQFIFATHNANIPVLGDAERIFVVEYQDTTIDISQGNIDLKSTHKQIVDIMEGGEEAFDKRQLIYTSWK</sequence>
<proteinExistence type="predicted"/>
<evidence type="ECO:0000313" key="2">
    <source>
        <dbReference type="Proteomes" id="UP000095492"/>
    </source>
</evidence>
<dbReference type="STRING" id="39490.ERS852448_00672"/>
<name>A0A173RXF9_EUBRA</name>
<protein>
    <recommendedName>
        <fullName evidence="3">ATPase AAA-type core domain-containing protein</fullName>
    </recommendedName>
</protein>
<gene>
    <name evidence="1" type="ORF">ERS852448_00672</name>
</gene>
<reference evidence="1 2" key="1">
    <citation type="submission" date="2015-09" db="EMBL/GenBank/DDBJ databases">
        <authorList>
            <consortium name="Pathogen Informatics"/>
        </authorList>
    </citation>
    <scope>NUCLEOTIDE SEQUENCE [LARGE SCALE GENOMIC DNA]</scope>
    <source>
        <strain evidence="1 2">2789STDY5608891</strain>
    </source>
</reference>
<evidence type="ECO:0000313" key="1">
    <source>
        <dbReference type="EMBL" id="CUM82814.1"/>
    </source>
</evidence>
<dbReference type="SUPFAM" id="SSF52540">
    <property type="entry name" value="P-loop containing nucleoside triphosphate hydrolases"/>
    <property type="match status" value="1"/>
</dbReference>
<organism evidence="1 2">
    <name type="scientific">Eubacterium ramulus</name>
    <dbReference type="NCBI Taxonomy" id="39490"/>
    <lineage>
        <taxon>Bacteria</taxon>
        <taxon>Bacillati</taxon>
        <taxon>Bacillota</taxon>
        <taxon>Clostridia</taxon>
        <taxon>Eubacteriales</taxon>
        <taxon>Eubacteriaceae</taxon>
        <taxon>Eubacterium</taxon>
    </lineage>
</organism>
<accession>A0A173RXF9</accession>
<dbReference type="EMBL" id="CYYA01000003">
    <property type="protein sequence ID" value="CUM82814.1"/>
    <property type="molecule type" value="Genomic_DNA"/>
</dbReference>
<dbReference type="AlphaFoldDB" id="A0A173RXF9"/>
<dbReference type="InterPro" id="IPR027417">
    <property type="entry name" value="P-loop_NTPase"/>
</dbReference>
<evidence type="ECO:0008006" key="3">
    <source>
        <dbReference type="Google" id="ProtNLM"/>
    </source>
</evidence>
<dbReference type="Proteomes" id="UP000095492">
    <property type="component" value="Unassembled WGS sequence"/>
</dbReference>
<dbReference type="Gene3D" id="3.40.50.300">
    <property type="entry name" value="P-loop containing nucleotide triphosphate hydrolases"/>
    <property type="match status" value="1"/>
</dbReference>